<gene>
    <name evidence="1" type="ORF">L861_01510</name>
</gene>
<dbReference type="STRING" id="1121939.L861_01510"/>
<dbReference type="EMBL" id="ASTJ01000011">
    <property type="protein sequence ID" value="EPC04008.1"/>
    <property type="molecule type" value="Genomic_DNA"/>
</dbReference>
<organism evidence="1 2">
    <name type="scientific">Litchfieldella anticariensis (strain DSM 16096 / CECT 5854 / CIP 108499 / LMG 22089 / FP35)</name>
    <name type="common">Halomonas anticariensis</name>
    <dbReference type="NCBI Taxonomy" id="1121939"/>
    <lineage>
        <taxon>Bacteria</taxon>
        <taxon>Pseudomonadati</taxon>
        <taxon>Pseudomonadota</taxon>
        <taxon>Gammaproteobacteria</taxon>
        <taxon>Oceanospirillales</taxon>
        <taxon>Halomonadaceae</taxon>
        <taxon>Litchfieldella</taxon>
    </lineage>
</organism>
<keyword evidence="2" id="KW-1185">Reference proteome</keyword>
<proteinExistence type="predicted"/>
<dbReference type="Proteomes" id="UP000014463">
    <property type="component" value="Unassembled WGS sequence"/>
</dbReference>
<dbReference type="RefSeq" id="WP_016414742.1">
    <property type="nucleotide sequence ID" value="NZ_AUAB01000020.1"/>
</dbReference>
<evidence type="ECO:0000313" key="1">
    <source>
        <dbReference type="EMBL" id="EPC04008.1"/>
    </source>
</evidence>
<name>S2KTX0_LITA3</name>
<reference evidence="1 2" key="1">
    <citation type="journal article" date="2013" name="Genome Announc.">
        <title>Draft genome sequence of the moderately halophilic gammaproteobacterium Halomonas anticariensis FP35.</title>
        <authorList>
            <person name="Tahrioui A."/>
            <person name="Quesada E."/>
            <person name="Llamas I."/>
        </authorList>
    </citation>
    <scope>NUCLEOTIDE SEQUENCE [LARGE SCALE GENOMIC DNA]</scope>
    <source>
        <strain evidence="2">DSM 16096 / CECT 5854 / LMG 22089 / FP35</strain>
    </source>
</reference>
<protein>
    <submittedName>
        <fullName evidence="1">Uncharacterized protein</fullName>
    </submittedName>
</protein>
<comment type="caution">
    <text evidence="1">The sequence shown here is derived from an EMBL/GenBank/DDBJ whole genome shotgun (WGS) entry which is preliminary data.</text>
</comment>
<evidence type="ECO:0000313" key="2">
    <source>
        <dbReference type="Proteomes" id="UP000014463"/>
    </source>
</evidence>
<accession>S2KTX0</accession>
<dbReference type="AlphaFoldDB" id="S2KTX0"/>
<sequence length="160" mass="18321">MSFEEYVGQVVSRQKIHIEDSEIDEPDDYKGIIEELFSLSGEALTLNNFVAEEDGDIVTLSIAVNNASYSFEVADQSHVLENKNLIRGLNEILSMLNNKERFYTFWALDSFGQEIGFFYSDVESAEQIFDFAEKHNLNATAYIEQYQISDGNREEGYDDI</sequence>